<dbReference type="GO" id="GO:0012505">
    <property type="term" value="C:endomembrane system"/>
    <property type="evidence" value="ECO:0007669"/>
    <property type="project" value="UniProtKB-SubCell"/>
</dbReference>
<evidence type="ECO:0000256" key="2">
    <source>
        <dbReference type="ARBA" id="ARBA00022448"/>
    </source>
</evidence>
<comment type="similarity">
    <text evidence="9">Belongs to the H(+)-translocating pyrophosphatase (TC 3.A.10) family. K(+)-insensitive subfamily.</text>
</comment>
<evidence type="ECO:0000256" key="4">
    <source>
        <dbReference type="ARBA" id="ARBA00022842"/>
    </source>
</evidence>
<dbReference type="NCBIfam" id="NF001960">
    <property type="entry name" value="PRK00733.3-5"/>
    <property type="match status" value="1"/>
</dbReference>
<evidence type="ECO:0000313" key="11">
    <source>
        <dbReference type="Proteomes" id="UP000076660"/>
    </source>
</evidence>
<dbReference type="GO" id="GO:0004427">
    <property type="term" value="F:inorganic diphosphate phosphatase activity"/>
    <property type="evidence" value="ECO:0007669"/>
    <property type="project" value="UniProtKB-UniRule"/>
</dbReference>
<sequence>MSRQFLAEGELTLSGGGYTIVGVIAVVALAALVIGYVLLKEVLAAGQGTTKMQDIAKAVQEGAAAYLKRQRNTLAIFGAIVFVLLFALPADDWNEKIGRSIFFLVGAAFSFAIGYLGMWLATQANLRVAAASREEGGREKAMRVAFRTGGVVGMITVGLGLFGAAVVVLVYTGQAPKVLEGFGFGAALIAMFMRVGGGIFTKAADVGADLVGKVEQGIPEDDPRNAATIADNVGDNVGDCAGMAADLFESYAVMLVAALILGSTAFGVHGLIFPLIVPAIGVITAVIGVYITKAKAGEGGLVTINRSFYISAGISAVLSTIAAFVYLPGSFSELTGGATNESGNPAVIATVSVIIGIVLAAVILKLTGYYTGTEHKPVKEVGKSSKTGAATVILAGISVGFESAVYTALVIGAAVFGAYLLGGGVALFAVALAGTGLLTTVGVIVAMDTFGPVSDNAQGIAEMSGDVDEDAAQILTELDAVGNTTKAITKGIAIATAVLAATALFGSYQDAISKALKSIPEAAEASMSTLNFFVNTVVSPNTLVGVIVGAAVVFLFSGLAVNAVSRAAGAVVYEVRRQFRDIPGIMEGTTRPEYGRVVDIVTRDSLRELTTPGLLAVFAPIAVGFGLGTGALAGYLAGAIATGTLMAIFLANSGGAWDNAKKLVEDGNHGGKGSDAHEATIIGDTVGDPFKDTAGPAINPLIKVMNLVSVLIAPAIVQFSIGPDANVGIRIAISLVAVAIIVAAIVVSKRRESVLSDTPAEAKA</sequence>
<dbReference type="GO" id="GO:0009678">
    <property type="term" value="F:diphosphate hydrolysis-driven proton transmembrane transporter activity"/>
    <property type="evidence" value="ECO:0007669"/>
    <property type="project" value="UniProtKB-UniRule"/>
</dbReference>
<keyword evidence="6 9" id="KW-1133">Transmembrane helix</keyword>
<dbReference type="Proteomes" id="UP000076660">
    <property type="component" value="Unassembled WGS sequence"/>
</dbReference>
<comment type="caution">
    <text evidence="9">Lacks conserved residue(s) required for the propagation of feature annotation.</text>
</comment>
<dbReference type="EC" id="7.1.3.1" evidence="9"/>
<feature type="transmembrane region" description="Helical" evidence="9">
    <location>
        <begin position="701"/>
        <end position="721"/>
    </location>
</feature>
<feature type="transmembrane region" description="Helical" evidence="9">
    <location>
        <begin position="392"/>
        <end position="419"/>
    </location>
</feature>
<comment type="subunit">
    <text evidence="9">Homodimer.</text>
</comment>
<keyword evidence="7 9" id="KW-0406">Ion transport</keyword>
<comment type="catalytic activity">
    <reaction evidence="9">
        <text>diphosphate + H2O + H(+)(in) = 2 phosphate + 2 H(+)(out)</text>
        <dbReference type="Rhea" id="RHEA:13973"/>
        <dbReference type="ChEBI" id="CHEBI:15377"/>
        <dbReference type="ChEBI" id="CHEBI:15378"/>
        <dbReference type="ChEBI" id="CHEBI:33019"/>
        <dbReference type="ChEBI" id="CHEBI:43474"/>
        <dbReference type="EC" id="7.1.3.1"/>
    </reaction>
</comment>
<dbReference type="AlphaFoldDB" id="A0A1W2LMC8"/>
<gene>
    <name evidence="9" type="primary">hppA</name>
    <name evidence="10" type="ORF">AVR91_0232085</name>
</gene>
<feature type="transmembrane region" description="Helical" evidence="9">
    <location>
        <begin position="101"/>
        <end position="123"/>
    </location>
</feature>
<dbReference type="Pfam" id="PF03030">
    <property type="entry name" value="H_PPase"/>
    <property type="match status" value="1"/>
</dbReference>
<evidence type="ECO:0000256" key="3">
    <source>
        <dbReference type="ARBA" id="ARBA00022692"/>
    </source>
</evidence>
<feature type="transmembrane region" description="Helical" evidence="9">
    <location>
        <begin position="251"/>
        <end position="269"/>
    </location>
</feature>
<protein>
    <recommendedName>
        <fullName evidence="9">K(+)-insensitive pyrophosphate-energized proton pump</fullName>
        <ecNumber evidence="9">7.1.3.1</ecNumber>
    </recommendedName>
    <alternativeName>
        <fullName evidence="9">Membrane-bound proton-translocating pyrophosphatase</fullName>
    </alternativeName>
    <alternativeName>
        <fullName evidence="9">Pyrophosphate-energized inorganic pyrophosphatase</fullName>
        <shortName evidence="9">H(+)-PPase</shortName>
    </alternativeName>
</protein>
<dbReference type="NCBIfam" id="NF001952">
    <property type="entry name" value="PRK00733.1-4"/>
    <property type="match status" value="1"/>
</dbReference>
<comment type="caution">
    <text evidence="10">The sequence shown here is derived from an EMBL/GenBank/DDBJ whole genome shotgun (WGS) entry which is preliminary data.</text>
</comment>
<keyword evidence="8 9" id="KW-0472">Membrane</keyword>
<feature type="transmembrane region" description="Helical" evidence="9">
    <location>
        <begin position="347"/>
        <end position="371"/>
    </location>
</feature>
<evidence type="ECO:0000256" key="7">
    <source>
        <dbReference type="ARBA" id="ARBA00023065"/>
    </source>
</evidence>
<feature type="transmembrane region" description="Helical" evidence="9">
    <location>
        <begin position="182"/>
        <end position="200"/>
    </location>
</feature>
<evidence type="ECO:0000256" key="1">
    <source>
        <dbReference type="ARBA" id="ARBA00004127"/>
    </source>
</evidence>
<feature type="transmembrane region" description="Helical" evidence="9">
    <location>
        <begin position="73"/>
        <end position="89"/>
    </location>
</feature>
<evidence type="ECO:0000256" key="8">
    <source>
        <dbReference type="ARBA" id="ARBA00023136"/>
    </source>
</evidence>
<proteinExistence type="inferred from homology"/>
<feature type="transmembrane region" description="Helical" evidence="9">
    <location>
        <begin position="633"/>
        <end position="652"/>
    </location>
</feature>
<feature type="transmembrane region" description="Helical" evidence="9">
    <location>
        <begin position="20"/>
        <end position="39"/>
    </location>
</feature>
<comment type="subcellular location">
    <subcellularLocation>
        <location evidence="9">Cell membrane</location>
        <topology evidence="9">Multi-pass membrane protein</topology>
    </subcellularLocation>
    <subcellularLocation>
        <location evidence="1">Endomembrane system</location>
        <topology evidence="1">Multi-pass membrane protein</topology>
    </subcellularLocation>
</comment>
<accession>A0A1W2LMC8</accession>
<feature type="transmembrane region" description="Helical" evidence="9">
    <location>
        <begin position="308"/>
        <end position="327"/>
    </location>
</feature>
<feature type="transmembrane region" description="Helical" evidence="9">
    <location>
        <begin position="727"/>
        <end position="747"/>
    </location>
</feature>
<feature type="site" description="Determinant of potassium independence" evidence="9">
    <location>
        <position position="486"/>
    </location>
</feature>
<comment type="cofactor">
    <cofactor evidence="9">
        <name>Mg(2+)</name>
        <dbReference type="ChEBI" id="CHEBI:18420"/>
    </cofactor>
</comment>
<keyword evidence="3 9" id="KW-0812">Transmembrane</keyword>
<dbReference type="GO" id="GO:0005886">
    <property type="term" value="C:plasma membrane"/>
    <property type="evidence" value="ECO:0007669"/>
    <property type="project" value="UniProtKB-SubCell"/>
</dbReference>
<feature type="transmembrane region" description="Helical" evidence="9">
    <location>
        <begin position="543"/>
        <end position="564"/>
    </location>
</feature>
<feature type="transmembrane region" description="Helical" evidence="9">
    <location>
        <begin position="144"/>
        <end position="170"/>
    </location>
</feature>
<feature type="transmembrane region" description="Helical" evidence="9">
    <location>
        <begin position="275"/>
        <end position="296"/>
    </location>
</feature>
<dbReference type="RefSeq" id="WP_063273864.1">
    <property type="nucleotide sequence ID" value="NZ_LQMT02000033.1"/>
</dbReference>
<evidence type="ECO:0000256" key="5">
    <source>
        <dbReference type="ARBA" id="ARBA00022967"/>
    </source>
</evidence>
<dbReference type="EMBL" id="LQMT02000033">
    <property type="protein sequence ID" value="ONF63826.1"/>
    <property type="molecule type" value="Genomic_DNA"/>
</dbReference>
<organism evidence="10 11">
    <name type="scientific">Amycolatopsis keratiniphila subsp. keratiniphila</name>
    <dbReference type="NCBI Taxonomy" id="227715"/>
    <lineage>
        <taxon>Bacteria</taxon>
        <taxon>Bacillati</taxon>
        <taxon>Actinomycetota</taxon>
        <taxon>Actinomycetes</taxon>
        <taxon>Pseudonocardiales</taxon>
        <taxon>Pseudonocardiaceae</taxon>
        <taxon>Amycolatopsis</taxon>
        <taxon>Amycolatopsis japonica group</taxon>
    </lineage>
</organism>
<dbReference type="PIRSF" id="PIRSF001265">
    <property type="entry name" value="H+-PPase"/>
    <property type="match status" value="1"/>
</dbReference>
<dbReference type="PANTHER" id="PTHR31998">
    <property type="entry name" value="K(+)-INSENSITIVE PYROPHOSPHATE-ENERGIZED PROTON PUMP"/>
    <property type="match status" value="1"/>
</dbReference>
<feature type="transmembrane region" description="Helical" evidence="9">
    <location>
        <begin position="425"/>
        <end position="446"/>
    </location>
</feature>
<keyword evidence="2 9" id="KW-0813">Transport</keyword>
<evidence type="ECO:0000313" key="10">
    <source>
        <dbReference type="EMBL" id="ONF63826.1"/>
    </source>
</evidence>
<dbReference type="InterPro" id="IPR004131">
    <property type="entry name" value="PPase-energised_H-pump"/>
</dbReference>
<reference evidence="10 11" key="1">
    <citation type="submission" date="2016-12" db="EMBL/GenBank/DDBJ databases">
        <title>Amycolatopsis keratiniphila subsp. keratiniphila genome sequencing and assembly.</title>
        <authorList>
            <person name="Mayilraj S."/>
            <person name="Kaur N."/>
        </authorList>
    </citation>
    <scope>NUCLEOTIDE SEQUENCE [LARGE SCALE GENOMIC DNA]</scope>
    <source>
        <strain evidence="10 11">DSM 44409</strain>
    </source>
</reference>
<feature type="transmembrane region" description="Helical" evidence="9">
    <location>
        <begin position="491"/>
        <end position="508"/>
    </location>
</feature>
<dbReference type="HAMAP" id="MF_01129">
    <property type="entry name" value="PPase_energized_pump"/>
    <property type="match status" value="1"/>
</dbReference>
<dbReference type="NCBIfam" id="TIGR01104">
    <property type="entry name" value="V_PPase"/>
    <property type="match status" value="1"/>
</dbReference>
<feature type="transmembrane region" description="Helical" evidence="9">
    <location>
        <begin position="609"/>
        <end position="627"/>
    </location>
</feature>
<dbReference type="OrthoDB" id="9808652at2"/>
<evidence type="ECO:0000256" key="9">
    <source>
        <dbReference type="HAMAP-Rule" id="MF_01129"/>
    </source>
</evidence>
<dbReference type="GO" id="GO:0000287">
    <property type="term" value="F:magnesium ion binding"/>
    <property type="evidence" value="ECO:0007669"/>
    <property type="project" value="UniProtKB-UniRule"/>
</dbReference>
<keyword evidence="5 9" id="KW-1278">Translocase</keyword>
<evidence type="ECO:0000256" key="6">
    <source>
        <dbReference type="ARBA" id="ARBA00022989"/>
    </source>
</evidence>
<keyword evidence="9" id="KW-0375">Hydrogen ion transport</keyword>
<keyword evidence="9" id="KW-1003">Cell membrane</keyword>
<comment type="function">
    <text evidence="9">Proton pump that utilizes the energy of pyrophosphate hydrolysis as the driving force for proton movement across the membrane. Generates a proton motive force.</text>
</comment>
<keyword evidence="4 9" id="KW-0460">Magnesium</keyword>
<name>A0A1W2LMC8_9PSEU</name>